<evidence type="ECO:0000313" key="3">
    <source>
        <dbReference type="Proteomes" id="UP000199488"/>
    </source>
</evidence>
<gene>
    <name evidence="2" type="ORF">SAMN05421781_0615</name>
</gene>
<dbReference type="STRING" id="1122204.SAMN05421781_0615"/>
<dbReference type="Pfam" id="PF26359">
    <property type="entry name" value="YwtC"/>
    <property type="match status" value="1"/>
</dbReference>
<evidence type="ECO:0000313" key="2">
    <source>
        <dbReference type="EMBL" id="SDW14942.1"/>
    </source>
</evidence>
<evidence type="ECO:0000256" key="1">
    <source>
        <dbReference type="SAM" id="MobiDB-lite"/>
    </source>
</evidence>
<feature type="region of interest" description="Disordered" evidence="1">
    <location>
        <begin position="35"/>
        <end position="56"/>
    </location>
</feature>
<organism evidence="2 3">
    <name type="scientific">Marinococcus luteus</name>
    <dbReference type="NCBI Taxonomy" id="1122204"/>
    <lineage>
        <taxon>Bacteria</taxon>
        <taxon>Bacillati</taxon>
        <taxon>Bacillota</taxon>
        <taxon>Bacilli</taxon>
        <taxon>Bacillales</taxon>
        <taxon>Bacillaceae</taxon>
        <taxon>Marinococcus</taxon>
    </lineage>
</organism>
<dbReference type="EMBL" id="FNNC01000001">
    <property type="protein sequence ID" value="SDW14942.1"/>
    <property type="molecule type" value="Genomic_DNA"/>
</dbReference>
<accession>A0A1H2R652</accession>
<reference evidence="2 3" key="1">
    <citation type="submission" date="2016-10" db="EMBL/GenBank/DDBJ databases">
        <authorList>
            <person name="de Groot N.N."/>
        </authorList>
    </citation>
    <scope>NUCLEOTIDE SEQUENCE [LARGE SCALE GENOMIC DNA]</scope>
    <source>
        <strain evidence="2 3">DSM 23126</strain>
    </source>
</reference>
<dbReference type="InterPro" id="IPR058890">
    <property type="entry name" value="YwtC-like"/>
</dbReference>
<protein>
    <submittedName>
        <fullName evidence="2">Uncharacterized protein</fullName>
    </submittedName>
</protein>
<dbReference type="Proteomes" id="UP000199488">
    <property type="component" value="Unassembled WGS sequence"/>
</dbReference>
<sequence length="56" mass="6416">MNILKKIGPYLFLFALVLFMYFFKVDAELSTTEELEINNALNTPPEAETQESSDTQ</sequence>
<dbReference type="AlphaFoldDB" id="A0A1H2R652"/>
<proteinExistence type="predicted"/>
<keyword evidence="3" id="KW-1185">Reference proteome</keyword>
<name>A0A1H2R652_9BACI</name>
<dbReference type="RefSeq" id="WP_176967621.1">
    <property type="nucleotide sequence ID" value="NZ_FNNC01000001.1"/>
</dbReference>